<protein>
    <submittedName>
        <fullName evidence="1">Uncharacterized protein</fullName>
    </submittedName>
</protein>
<evidence type="ECO:0000313" key="1">
    <source>
        <dbReference type="EMBL" id="ABY99011.1"/>
    </source>
</evidence>
<reference evidence="1 2" key="1">
    <citation type="submission" date="2008-01" db="EMBL/GenBank/DDBJ databases">
        <title>Complete sequence of Pseudomonas putida GB-1.</title>
        <authorList>
            <consortium name="US DOE Joint Genome Institute"/>
            <person name="Copeland A."/>
            <person name="Lucas S."/>
            <person name="Lapidus A."/>
            <person name="Barry K."/>
            <person name="Glavina del Rio T."/>
            <person name="Dalin E."/>
            <person name="Tice H."/>
            <person name="Pitluck S."/>
            <person name="Bruce D."/>
            <person name="Goodwin L."/>
            <person name="Chertkov O."/>
            <person name="Brettin T."/>
            <person name="Detter J.C."/>
            <person name="Han C."/>
            <person name="Kuske C.R."/>
            <person name="Schmutz J."/>
            <person name="Larimer F."/>
            <person name="Land M."/>
            <person name="Hauser L."/>
            <person name="Kyrpides N."/>
            <person name="Kim E."/>
            <person name="McCarthy J.K."/>
            <person name="Richardson P."/>
        </authorList>
    </citation>
    <scope>NUCLEOTIDE SEQUENCE [LARGE SCALE GENOMIC DNA]</scope>
    <source>
        <strain evidence="1 2">GB-1</strain>
    </source>
</reference>
<dbReference type="RefSeq" id="WP_012272741.1">
    <property type="nucleotide sequence ID" value="NC_010322.1"/>
</dbReference>
<name>B0KGL0_PSEPG</name>
<dbReference type="HOGENOM" id="CLU_2289248_0_0_6"/>
<dbReference type="EMBL" id="CP000926">
    <property type="protein sequence ID" value="ABY99011.1"/>
    <property type="molecule type" value="Genomic_DNA"/>
</dbReference>
<dbReference type="Proteomes" id="UP000002157">
    <property type="component" value="Chromosome"/>
</dbReference>
<organism evidence="1 2">
    <name type="scientific">Pseudomonas putida (strain GB-1)</name>
    <dbReference type="NCBI Taxonomy" id="76869"/>
    <lineage>
        <taxon>Bacteria</taxon>
        <taxon>Pseudomonadati</taxon>
        <taxon>Pseudomonadota</taxon>
        <taxon>Gammaproteobacteria</taxon>
        <taxon>Pseudomonadales</taxon>
        <taxon>Pseudomonadaceae</taxon>
        <taxon>Pseudomonas</taxon>
    </lineage>
</organism>
<sequence>MTLYESIVLETRNGALGDTFELQELTSEHRRVMCPDGPALVEKYRIGFEFFMKTAIGTTIANYARDAHSGAGGYNVNKGAAAKFLRVAHSTYKVLADDQ</sequence>
<gene>
    <name evidence="1" type="ordered locus">PputGB1_3119</name>
</gene>
<accession>B0KGL0</accession>
<dbReference type="KEGG" id="ppg:PputGB1_3119"/>
<dbReference type="AlphaFoldDB" id="B0KGL0"/>
<proteinExistence type="predicted"/>
<evidence type="ECO:0000313" key="2">
    <source>
        <dbReference type="Proteomes" id="UP000002157"/>
    </source>
</evidence>